<comment type="caution">
    <text evidence="2">The sequence shown here is derived from an EMBL/GenBank/DDBJ whole genome shotgun (WGS) entry which is preliminary data.</text>
</comment>
<dbReference type="AlphaFoldDB" id="A0A5J4QNR2"/>
<organism evidence="2 3">
    <name type="scientific">Streblomastix strix</name>
    <dbReference type="NCBI Taxonomy" id="222440"/>
    <lineage>
        <taxon>Eukaryota</taxon>
        <taxon>Metamonada</taxon>
        <taxon>Preaxostyla</taxon>
        <taxon>Oxymonadida</taxon>
        <taxon>Streblomastigidae</taxon>
        <taxon>Streblomastix</taxon>
    </lineage>
</organism>
<feature type="non-terminal residue" evidence="2">
    <location>
        <position position="72"/>
    </location>
</feature>
<proteinExistence type="predicted"/>
<accession>A0A5J4QNR2</accession>
<name>A0A5J4QNR2_9EUKA</name>
<dbReference type="Proteomes" id="UP000324800">
    <property type="component" value="Unassembled WGS sequence"/>
</dbReference>
<protein>
    <submittedName>
        <fullName evidence="2">Uncharacterized protein</fullName>
    </submittedName>
</protein>
<evidence type="ECO:0000256" key="1">
    <source>
        <dbReference type="SAM" id="MobiDB-lite"/>
    </source>
</evidence>
<feature type="region of interest" description="Disordered" evidence="1">
    <location>
        <begin position="1"/>
        <end position="26"/>
    </location>
</feature>
<dbReference type="EMBL" id="SNRW01044865">
    <property type="protein sequence ID" value="KAA6322648.1"/>
    <property type="molecule type" value="Genomic_DNA"/>
</dbReference>
<evidence type="ECO:0000313" key="2">
    <source>
        <dbReference type="EMBL" id="KAA6322648.1"/>
    </source>
</evidence>
<gene>
    <name evidence="2" type="ORF">EZS28_054412</name>
</gene>
<sequence>MAEIIRSSAIEGPDGSSQFQTETRKDGDDSVVIAFRGIATESQISKSVHGVMKFAGIEVSYIDTFIRSSSII</sequence>
<reference evidence="2 3" key="1">
    <citation type="submission" date="2019-03" db="EMBL/GenBank/DDBJ databases">
        <title>Single cell metagenomics reveals metabolic interactions within the superorganism composed of flagellate Streblomastix strix and complex community of Bacteroidetes bacteria on its surface.</title>
        <authorList>
            <person name="Treitli S.C."/>
            <person name="Kolisko M."/>
            <person name="Husnik F."/>
            <person name="Keeling P."/>
            <person name="Hampl V."/>
        </authorList>
    </citation>
    <scope>NUCLEOTIDE SEQUENCE [LARGE SCALE GENOMIC DNA]</scope>
    <source>
        <strain evidence="2">ST1C</strain>
    </source>
</reference>
<evidence type="ECO:0000313" key="3">
    <source>
        <dbReference type="Proteomes" id="UP000324800"/>
    </source>
</evidence>